<keyword evidence="7" id="KW-1185">Reference proteome</keyword>
<dbReference type="RefSeq" id="WP_073434275.1">
    <property type="nucleotide sequence ID" value="NZ_BJXU01000034.1"/>
</dbReference>
<evidence type="ECO:0000313" key="4">
    <source>
        <dbReference type="EMBL" id="GEN23105.1"/>
    </source>
</evidence>
<accession>A0A1M7DIG7</accession>
<keyword evidence="2" id="KW-0472">Membrane</keyword>
<dbReference type="AlphaFoldDB" id="A0A1M7DIG7"/>
<keyword evidence="2" id="KW-1133">Transmembrane helix</keyword>
<feature type="transmembrane region" description="Helical" evidence="2">
    <location>
        <begin position="362"/>
        <end position="381"/>
    </location>
</feature>
<proteinExistence type="predicted"/>
<feature type="transmembrane region" description="Helical" evidence="2">
    <location>
        <begin position="388"/>
        <end position="406"/>
    </location>
</feature>
<protein>
    <submittedName>
        <fullName evidence="4">Conjugal transfer protein TraG</fullName>
    </submittedName>
    <submittedName>
        <fullName evidence="5">TraG-like protein, N-terminal region</fullName>
    </submittedName>
</protein>
<dbReference type="OrthoDB" id="5645662at2"/>
<evidence type="ECO:0000256" key="2">
    <source>
        <dbReference type="SAM" id="Phobius"/>
    </source>
</evidence>
<feature type="transmembrane region" description="Helical" evidence="2">
    <location>
        <begin position="72"/>
        <end position="91"/>
    </location>
</feature>
<dbReference type="Proteomes" id="UP000321726">
    <property type="component" value="Unassembled WGS sequence"/>
</dbReference>
<evidence type="ECO:0000259" key="3">
    <source>
        <dbReference type="Pfam" id="PF07916"/>
    </source>
</evidence>
<dbReference type="EMBL" id="BJXU01000034">
    <property type="protein sequence ID" value="GEN23105.1"/>
    <property type="molecule type" value="Genomic_DNA"/>
</dbReference>
<feature type="domain" description="TraG N-terminal Proteobacteria" evidence="3">
    <location>
        <begin position="17"/>
        <end position="475"/>
    </location>
</feature>
<evidence type="ECO:0000256" key="1">
    <source>
        <dbReference type="SAM" id="MobiDB-lite"/>
    </source>
</evidence>
<gene>
    <name evidence="4" type="ORF">HCU01_10540</name>
    <name evidence="5" type="ORF">SAMN05660971_01352</name>
</gene>
<reference evidence="4 7" key="2">
    <citation type="submission" date="2019-07" db="EMBL/GenBank/DDBJ databases">
        <title>Whole genome shotgun sequence of Halomonas cupida NBRC 102219.</title>
        <authorList>
            <person name="Hosoyama A."/>
            <person name="Uohara A."/>
            <person name="Ohji S."/>
            <person name="Ichikawa N."/>
        </authorList>
    </citation>
    <scope>NUCLEOTIDE SEQUENCE [LARGE SCALE GENOMIC DNA]</scope>
    <source>
        <strain evidence="4 7">NBRC 102219</strain>
    </source>
</reference>
<feature type="transmembrane region" description="Helical" evidence="2">
    <location>
        <begin position="445"/>
        <end position="465"/>
    </location>
</feature>
<dbReference type="Proteomes" id="UP000184123">
    <property type="component" value="Unassembled WGS sequence"/>
</dbReference>
<dbReference type="InterPro" id="IPR012931">
    <property type="entry name" value="TraG_N_Proteobacteria"/>
</dbReference>
<dbReference type="STRING" id="44933.SAMN05660971_01352"/>
<keyword evidence="2" id="KW-0812">Transmembrane</keyword>
<sequence length="503" mass="54282">MATFAVNDYMEGTMLTLGWVINNGVWDAMTSTGIAVVPFIALVAGEWFRARQEGDDEGNKGVLSLNRIESRLYVMLLVVAFTCVPVFTLNVNPVNVNQEHAEQCGTVMMSTGQWGESTMTSIDGQQARVPMWWALTHSLSKGLTNVAISKIPCSTDYQSVRTALDLESISDPGLKREIGEFQLACFGPARNKLFQSGAGLEEARGMDVDWVGSDYFLDTPGYYDSFYAPRPMPGFPYNADRDQARPSTGPGQPGYPSCREWWSDGSEGLAARIKDQVDTTVWSRMQSFFPGTSSAEEYMIRRMVSPRSGAANGNTSQASVGYRSLDGGFVDDVTSAAGMVGNAVATIPFQAGMDSLKQSLPMIQGILLMAIIICLPFVMVASGYSVKVAGIAMFALFGLFFLTFWWELARWLDSNLIDLMYDSDAAKLSWIAGVENANDKMVLKFVSGMMFLVLPGVWISALGWAGAKVGNAVGGVSEAGRESKGAGQKGGDMAQKGASGGKV</sequence>
<name>A0A1M7DIG7_9GAMM</name>
<evidence type="ECO:0000313" key="5">
    <source>
        <dbReference type="EMBL" id="SHL79304.1"/>
    </source>
</evidence>
<organism evidence="5 6">
    <name type="scientific">Halomonas cupida</name>
    <dbReference type="NCBI Taxonomy" id="44933"/>
    <lineage>
        <taxon>Bacteria</taxon>
        <taxon>Pseudomonadati</taxon>
        <taxon>Pseudomonadota</taxon>
        <taxon>Gammaproteobacteria</taxon>
        <taxon>Oceanospirillales</taxon>
        <taxon>Halomonadaceae</taxon>
        <taxon>Halomonas</taxon>
    </lineage>
</organism>
<reference evidence="5 6" key="1">
    <citation type="submission" date="2016-11" db="EMBL/GenBank/DDBJ databases">
        <authorList>
            <person name="Jaros S."/>
            <person name="Januszkiewicz K."/>
            <person name="Wedrychowicz H."/>
        </authorList>
    </citation>
    <scope>NUCLEOTIDE SEQUENCE [LARGE SCALE GENOMIC DNA]</scope>
    <source>
        <strain evidence="5 6">DSM 4740</strain>
    </source>
</reference>
<feature type="transmembrane region" description="Helical" evidence="2">
    <location>
        <begin position="24"/>
        <end position="44"/>
    </location>
</feature>
<evidence type="ECO:0000313" key="6">
    <source>
        <dbReference type="Proteomes" id="UP000184123"/>
    </source>
</evidence>
<feature type="region of interest" description="Disordered" evidence="1">
    <location>
        <begin position="479"/>
        <end position="503"/>
    </location>
</feature>
<dbReference type="EMBL" id="FRCA01000003">
    <property type="protein sequence ID" value="SHL79304.1"/>
    <property type="molecule type" value="Genomic_DNA"/>
</dbReference>
<evidence type="ECO:0000313" key="7">
    <source>
        <dbReference type="Proteomes" id="UP000321726"/>
    </source>
</evidence>
<dbReference type="Pfam" id="PF07916">
    <property type="entry name" value="TraG_N"/>
    <property type="match status" value="1"/>
</dbReference>